<evidence type="ECO:0000256" key="7">
    <source>
        <dbReference type="ARBA" id="ARBA00023004"/>
    </source>
</evidence>
<dbReference type="GO" id="GO:0004497">
    <property type="term" value="F:monooxygenase activity"/>
    <property type="evidence" value="ECO:0007669"/>
    <property type="project" value="UniProtKB-KW"/>
</dbReference>
<keyword evidence="4 9" id="KW-0349">Heme</keyword>
<dbReference type="EMBL" id="SGPL01000114">
    <property type="protein sequence ID" value="THH17362.1"/>
    <property type="molecule type" value="Genomic_DNA"/>
</dbReference>
<evidence type="ECO:0000256" key="2">
    <source>
        <dbReference type="ARBA" id="ARBA00005179"/>
    </source>
</evidence>
<dbReference type="GO" id="GO:0020037">
    <property type="term" value="F:heme binding"/>
    <property type="evidence" value="ECO:0007669"/>
    <property type="project" value="InterPro"/>
</dbReference>
<evidence type="ECO:0000256" key="9">
    <source>
        <dbReference type="PIRSR" id="PIRSR602403-1"/>
    </source>
</evidence>
<proteinExistence type="inferred from homology"/>
<evidence type="ECO:0000313" key="12">
    <source>
        <dbReference type="Proteomes" id="UP000310158"/>
    </source>
</evidence>
<comment type="caution">
    <text evidence="11">The sequence shown here is derived from an EMBL/GenBank/DDBJ whole genome shotgun (WGS) entry which is preliminary data.</text>
</comment>
<evidence type="ECO:0000256" key="8">
    <source>
        <dbReference type="ARBA" id="ARBA00023033"/>
    </source>
</evidence>
<evidence type="ECO:0000256" key="10">
    <source>
        <dbReference type="SAM" id="SignalP"/>
    </source>
</evidence>
<dbReference type="GO" id="GO:0016705">
    <property type="term" value="F:oxidoreductase activity, acting on paired donors, with incorporation or reduction of molecular oxygen"/>
    <property type="evidence" value="ECO:0007669"/>
    <property type="project" value="InterPro"/>
</dbReference>
<evidence type="ECO:0000256" key="5">
    <source>
        <dbReference type="ARBA" id="ARBA00022723"/>
    </source>
</evidence>
<keyword evidence="8" id="KW-0503">Monooxygenase</keyword>
<comment type="cofactor">
    <cofactor evidence="1 9">
        <name>heme</name>
        <dbReference type="ChEBI" id="CHEBI:30413"/>
    </cofactor>
</comment>
<dbReference type="OrthoDB" id="1470350at2759"/>
<dbReference type="InterPro" id="IPR050121">
    <property type="entry name" value="Cytochrome_P450_monoxygenase"/>
</dbReference>
<keyword evidence="7 9" id="KW-0408">Iron</keyword>
<dbReference type="PANTHER" id="PTHR24305">
    <property type="entry name" value="CYTOCHROME P450"/>
    <property type="match status" value="1"/>
</dbReference>
<dbReference type="InterPro" id="IPR001128">
    <property type="entry name" value="Cyt_P450"/>
</dbReference>
<evidence type="ECO:0000256" key="6">
    <source>
        <dbReference type="ARBA" id="ARBA00023002"/>
    </source>
</evidence>
<keyword evidence="10" id="KW-0732">Signal</keyword>
<reference evidence="11 12" key="1">
    <citation type="submission" date="2019-02" db="EMBL/GenBank/DDBJ databases">
        <title>Genome sequencing of the rare red list fungi Bondarzewia mesenterica.</title>
        <authorList>
            <person name="Buettner E."/>
            <person name="Kellner H."/>
        </authorList>
    </citation>
    <scope>NUCLEOTIDE SEQUENCE [LARGE SCALE GENOMIC DNA]</scope>
    <source>
        <strain evidence="11 12">DSM 108281</strain>
    </source>
</reference>
<feature type="signal peptide" evidence="10">
    <location>
        <begin position="1"/>
        <end position="19"/>
    </location>
</feature>
<protein>
    <recommendedName>
        <fullName evidence="13">Cytochrome P450</fullName>
    </recommendedName>
</protein>
<dbReference type="SUPFAM" id="SSF48264">
    <property type="entry name" value="Cytochrome P450"/>
    <property type="match status" value="1"/>
</dbReference>
<sequence>MSQLHILPVCVSVFAIVTAEDVLYVTDPKGLRHILMKDRELIYDEPPMIIERNKLLWGFAHKKQRRILNAVFSAHRNSMDLILVFNSRADAVFWFHWQLEESLSEQLNAGSAEIDLLIWMSRTSLELIGQAGVGVSFDDLTNESPPNEYMMAAKQLMYVPFFNFLIMRSPWWFRESPLSFPLQGFMRMIPHLVKFGSPRLRGFLAGIAPHPNIRKLKQIIYFLYGTNSAVYQKRVEDLSKGHDATEAMVGMGKDVISILIRENEKVSASGKLTDDEIISNIGTLVFAGHDTTSVTLSRILHVLALDQERQQRLRQEVTRARAEGSDLSYNDLMALPYLGAVCKETLRLYAPVTQLHRVPRKDAIVPLSRFVQGKDGSFIERVTVKAGTMVVIGAAAVNRDPLIWGPDADAWRPERWLEPMPNSVAEAFLPGVYSNMMTFMGGGRSCIGFKFAETEIKVILFLLISRFNFDATDKNVVWNMYNFATPTVDGTGPPSLPMKITSVK</sequence>
<dbReference type="PANTHER" id="PTHR24305:SF166">
    <property type="entry name" value="CYTOCHROME P450 12A4, MITOCHONDRIAL-RELATED"/>
    <property type="match status" value="1"/>
</dbReference>
<keyword evidence="6" id="KW-0560">Oxidoreductase</keyword>
<name>A0A4S4LXV0_9AGAM</name>
<organism evidence="11 12">
    <name type="scientific">Bondarzewia mesenterica</name>
    <dbReference type="NCBI Taxonomy" id="1095465"/>
    <lineage>
        <taxon>Eukaryota</taxon>
        <taxon>Fungi</taxon>
        <taxon>Dikarya</taxon>
        <taxon>Basidiomycota</taxon>
        <taxon>Agaricomycotina</taxon>
        <taxon>Agaricomycetes</taxon>
        <taxon>Russulales</taxon>
        <taxon>Bondarzewiaceae</taxon>
        <taxon>Bondarzewia</taxon>
    </lineage>
</organism>
<dbReference type="Proteomes" id="UP000310158">
    <property type="component" value="Unassembled WGS sequence"/>
</dbReference>
<dbReference type="PRINTS" id="PR00465">
    <property type="entry name" value="EP450IV"/>
</dbReference>
<accession>A0A4S4LXV0</accession>
<evidence type="ECO:0000313" key="11">
    <source>
        <dbReference type="EMBL" id="THH17362.1"/>
    </source>
</evidence>
<feature type="chain" id="PRO_5020786383" description="Cytochrome P450" evidence="10">
    <location>
        <begin position="20"/>
        <end position="504"/>
    </location>
</feature>
<evidence type="ECO:0000256" key="3">
    <source>
        <dbReference type="ARBA" id="ARBA00010617"/>
    </source>
</evidence>
<evidence type="ECO:0000256" key="4">
    <source>
        <dbReference type="ARBA" id="ARBA00022617"/>
    </source>
</evidence>
<dbReference type="Gene3D" id="1.10.630.10">
    <property type="entry name" value="Cytochrome P450"/>
    <property type="match status" value="1"/>
</dbReference>
<feature type="binding site" description="axial binding residue" evidence="9">
    <location>
        <position position="446"/>
    </location>
    <ligand>
        <name>heme</name>
        <dbReference type="ChEBI" id="CHEBI:30413"/>
    </ligand>
    <ligandPart>
        <name>Fe</name>
        <dbReference type="ChEBI" id="CHEBI:18248"/>
    </ligandPart>
</feature>
<keyword evidence="12" id="KW-1185">Reference proteome</keyword>
<comment type="similarity">
    <text evidence="3">Belongs to the cytochrome P450 family.</text>
</comment>
<dbReference type="PRINTS" id="PR00385">
    <property type="entry name" value="P450"/>
</dbReference>
<evidence type="ECO:0000256" key="1">
    <source>
        <dbReference type="ARBA" id="ARBA00001971"/>
    </source>
</evidence>
<dbReference type="InterPro" id="IPR036396">
    <property type="entry name" value="Cyt_P450_sf"/>
</dbReference>
<keyword evidence="5 9" id="KW-0479">Metal-binding</keyword>
<evidence type="ECO:0008006" key="13">
    <source>
        <dbReference type="Google" id="ProtNLM"/>
    </source>
</evidence>
<dbReference type="Pfam" id="PF00067">
    <property type="entry name" value="p450"/>
    <property type="match status" value="1"/>
</dbReference>
<dbReference type="InterPro" id="IPR002403">
    <property type="entry name" value="Cyt_P450_E_grp-IV"/>
</dbReference>
<dbReference type="AlphaFoldDB" id="A0A4S4LXV0"/>
<dbReference type="GO" id="GO:0005506">
    <property type="term" value="F:iron ion binding"/>
    <property type="evidence" value="ECO:0007669"/>
    <property type="project" value="InterPro"/>
</dbReference>
<comment type="pathway">
    <text evidence="2">Secondary metabolite biosynthesis.</text>
</comment>
<gene>
    <name evidence="11" type="ORF">EW146_g3432</name>
</gene>